<accession>A0A7T4R110</accession>
<name>A0A7T4R110_9GAMM</name>
<dbReference type="InterPro" id="IPR036291">
    <property type="entry name" value="NAD(P)-bd_dom_sf"/>
</dbReference>
<dbReference type="CDD" id="cd05243">
    <property type="entry name" value="SDR_a5"/>
    <property type="match status" value="1"/>
</dbReference>
<dbReference type="InterPro" id="IPR016040">
    <property type="entry name" value="NAD(P)-bd_dom"/>
</dbReference>
<protein>
    <submittedName>
        <fullName evidence="2">SDR family oxidoreductase</fullName>
    </submittedName>
</protein>
<organism evidence="2 3">
    <name type="scientific">Spongiibacter nanhainus</name>
    <dbReference type="NCBI Taxonomy" id="2794344"/>
    <lineage>
        <taxon>Bacteria</taxon>
        <taxon>Pseudomonadati</taxon>
        <taxon>Pseudomonadota</taxon>
        <taxon>Gammaproteobacteria</taxon>
        <taxon>Cellvibrionales</taxon>
        <taxon>Spongiibacteraceae</taxon>
        <taxon>Spongiibacter</taxon>
    </lineage>
</organism>
<evidence type="ECO:0000259" key="1">
    <source>
        <dbReference type="Pfam" id="PF13460"/>
    </source>
</evidence>
<dbReference type="AlphaFoldDB" id="A0A7T4R110"/>
<dbReference type="Pfam" id="PF13460">
    <property type="entry name" value="NAD_binding_10"/>
    <property type="match status" value="1"/>
</dbReference>
<evidence type="ECO:0000313" key="2">
    <source>
        <dbReference type="EMBL" id="QQD18433.1"/>
    </source>
</evidence>
<evidence type="ECO:0000313" key="3">
    <source>
        <dbReference type="Proteomes" id="UP000596063"/>
    </source>
</evidence>
<keyword evidence="3" id="KW-1185">Reference proteome</keyword>
<dbReference type="KEGG" id="snan:I6N98_00720"/>
<dbReference type="RefSeq" id="WP_198569927.1">
    <property type="nucleotide sequence ID" value="NZ_CP066167.1"/>
</dbReference>
<dbReference type="SUPFAM" id="SSF51735">
    <property type="entry name" value="NAD(P)-binding Rossmann-fold domains"/>
    <property type="match status" value="1"/>
</dbReference>
<dbReference type="EMBL" id="CP066167">
    <property type="protein sequence ID" value="QQD18433.1"/>
    <property type="molecule type" value="Genomic_DNA"/>
</dbReference>
<dbReference type="PANTHER" id="PTHR15020:SF50">
    <property type="entry name" value="UPF0659 PROTEIN YMR090W"/>
    <property type="match status" value="1"/>
</dbReference>
<dbReference type="Gene3D" id="3.40.50.720">
    <property type="entry name" value="NAD(P)-binding Rossmann-like Domain"/>
    <property type="match status" value="1"/>
</dbReference>
<sequence length="209" mass="22548">MTKTLVIGAGGQIGRILVQQLADQQQPVVAMLRDPQRVSFPASVEVVVADLEGDFSHAFRGCSRIVFTAGSGAKTGPDKTLLVDLWGAKRAIDLAREQGVEQFVMVSARTAGDPDKGPEAIKPYLVAKYFADEYLIGSGVPYTVLRPGRLTDEPATGRVTTQRPDDAVEQVISRADTADVIVQCLGDERALGEVVELYQSDRDDKGVFL</sequence>
<dbReference type="Proteomes" id="UP000596063">
    <property type="component" value="Chromosome"/>
</dbReference>
<feature type="domain" description="NAD(P)-binding" evidence="1">
    <location>
        <begin position="8"/>
        <end position="187"/>
    </location>
</feature>
<reference evidence="2 3" key="1">
    <citation type="submission" date="2020-12" db="EMBL/GenBank/DDBJ databases">
        <authorList>
            <person name="Shan Y."/>
        </authorList>
    </citation>
    <scope>NUCLEOTIDE SEQUENCE [LARGE SCALE GENOMIC DNA]</scope>
    <source>
        <strain evidence="3">csc3.9</strain>
    </source>
</reference>
<proteinExistence type="predicted"/>
<gene>
    <name evidence="2" type="ORF">I6N98_00720</name>
</gene>
<dbReference type="PANTHER" id="PTHR15020">
    <property type="entry name" value="FLAVIN REDUCTASE-RELATED"/>
    <property type="match status" value="1"/>
</dbReference>